<dbReference type="InterPro" id="IPR026029">
    <property type="entry name" value="MLI_dom"/>
</dbReference>
<reference evidence="3" key="2">
    <citation type="submission" date="2012-02" db="EMBL/GenBank/DDBJ databases">
        <title>Complete genome sequence of Blastococcus saxobsidens strain DD2.</title>
        <authorList>
            <person name="Genoscope."/>
        </authorList>
    </citation>
    <scope>NUCLEOTIDE SEQUENCE [LARGE SCALE GENOMIC DNA]</scope>
    <source>
        <strain evidence="3">DD2</strain>
    </source>
</reference>
<dbReference type="Proteomes" id="UP000007517">
    <property type="component" value="Chromosome"/>
</dbReference>
<dbReference type="STRING" id="1146883.BLASA_1450"/>
<dbReference type="HOGENOM" id="CLU_080702_1_0_11"/>
<gene>
    <name evidence="2" type="ordered locus">BLASA_1450</name>
</gene>
<dbReference type="RefSeq" id="WP_014375277.1">
    <property type="nucleotide sequence ID" value="NC_016943.1"/>
</dbReference>
<evidence type="ECO:0000313" key="2">
    <source>
        <dbReference type="EMBL" id="CCG02382.1"/>
    </source>
</evidence>
<dbReference type="KEGG" id="bsd:BLASA_1450"/>
<dbReference type="SUPFAM" id="SSF54909">
    <property type="entry name" value="Dimeric alpha+beta barrel"/>
    <property type="match status" value="1"/>
</dbReference>
<dbReference type="InterPro" id="IPR011008">
    <property type="entry name" value="Dimeric_a/b-barrel"/>
</dbReference>
<dbReference type="GO" id="GO:0016159">
    <property type="term" value="F:muconolactone delta-isomerase activity"/>
    <property type="evidence" value="ECO:0007669"/>
    <property type="project" value="UniProtKB-EC"/>
</dbReference>
<reference evidence="2 3" key="1">
    <citation type="journal article" date="2012" name="J. Bacteriol.">
        <title>Genome Sequence of Blastococcus saxobsidens DD2, a Stone-Inhabiting Bacterium.</title>
        <authorList>
            <person name="Chouaia B."/>
            <person name="Crotti E."/>
            <person name="Brusetti L."/>
            <person name="Daffonchio D."/>
            <person name="Essoussi I."/>
            <person name="Nouioui I."/>
            <person name="Sbissi I."/>
            <person name="Ghodhbane-Gtari F."/>
            <person name="Gtari M."/>
            <person name="Vacherie B."/>
            <person name="Barbe V."/>
            <person name="Medigue C."/>
            <person name="Gury J."/>
            <person name="Pujic P."/>
            <person name="Normand P."/>
        </authorList>
    </citation>
    <scope>NUCLEOTIDE SEQUENCE [LARGE SCALE GENOMIC DNA]</scope>
    <source>
        <strain evidence="2 3">DD2</strain>
    </source>
</reference>
<sequence>MEFLTEVLLTVPPGTRDDEIARRRAAEAGRARELAGQGHLLRLWRPAEAGWRNIGLWSARDEDELRALLRTLPLFDWMAVTIRPLGPHPSDPG</sequence>
<dbReference type="EMBL" id="FO117623">
    <property type="protein sequence ID" value="CCG02382.1"/>
    <property type="molecule type" value="Genomic_DNA"/>
</dbReference>
<dbReference type="OrthoDB" id="4426588at2"/>
<dbReference type="Gene3D" id="3.30.70.1060">
    <property type="entry name" value="Dimeric alpha+beta barrel"/>
    <property type="match status" value="1"/>
</dbReference>
<dbReference type="EC" id="5.3.3.4" evidence="2"/>
<keyword evidence="3" id="KW-1185">Reference proteome</keyword>
<dbReference type="Pfam" id="PF02426">
    <property type="entry name" value="MIase"/>
    <property type="match status" value="1"/>
</dbReference>
<keyword evidence="2" id="KW-0413">Isomerase</keyword>
<protein>
    <submittedName>
        <fullName evidence="2">Putative muconolactone delta-isomerase</fullName>
        <ecNumber evidence="2">5.3.3.4</ecNumber>
    </submittedName>
</protein>
<evidence type="ECO:0000259" key="1">
    <source>
        <dbReference type="Pfam" id="PF02426"/>
    </source>
</evidence>
<feature type="domain" description="Muconolactone isomerase" evidence="1">
    <location>
        <begin position="1"/>
        <end position="91"/>
    </location>
</feature>
<dbReference type="eggNOG" id="COG4829">
    <property type="taxonomic scope" value="Bacteria"/>
</dbReference>
<dbReference type="AlphaFoldDB" id="H6RKG3"/>
<proteinExistence type="predicted"/>
<organism evidence="2 3">
    <name type="scientific">Blastococcus saxobsidens (strain DD2)</name>
    <dbReference type="NCBI Taxonomy" id="1146883"/>
    <lineage>
        <taxon>Bacteria</taxon>
        <taxon>Bacillati</taxon>
        <taxon>Actinomycetota</taxon>
        <taxon>Actinomycetes</taxon>
        <taxon>Geodermatophilales</taxon>
        <taxon>Geodermatophilaceae</taxon>
        <taxon>Blastococcus</taxon>
    </lineage>
</organism>
<evidence type="ECO:0000313" key="3">
    <source>
        <dbReference type="Proteomes" id="UP000007517"/>
    </source>
</evidence>
<accession>H6RKG3</accession>
<name>H6RKG3_BLASD</name>